<feature type="domain" description="4Fe-4S His(Cys)3-ligated-type" evidence="16">
    <location>
        <begin position="99"/>
        <end position="138"/>
    </location>
</feature>
<comment type="similarity">
    <text evidence="2 12">Belongs to the complex I 75 kDa subunit family.</text>
</comment>
<dbReference type="EC" id="7.1.1.-" evidence="12"/>
<proteinExistence type="inferred from homology"/>
<dbReference type="Proteomes" id="UP001431313">
    <property type="component" value="Unassembled WGS sequence"/>
</dbReference>
<dbReference type="Pfam" id="PF13510">
    <property type="entry name" value="Fer2_4"/>
    <property type="match status" value="1"/>
</dbReference>
<dbReference type="SUPFAM" id="SSF53706">
    <property type="entry name" value="Formate dehydrogenase/DMSO reductase, domains 1-3"/>
    <property type="match status" value="1"/>
</dbReference>
<evidence type="ECO:0000256" key="4">
    <source>
        <dbReference type="ARBA" id="ARBA00022714"/>
    </source>
</evidence>
<dbReference type="InterPro" id="IPR050123">
    <property type="entry name" value="Prok_molybdopt-oxidoreductase"/>
</dbReference>
<evidence type="ECO:0000256" key="2">
    <source>
        <dbReference type="ARBA" id="ARBA00005404"/>
    </source>
</evidence>
<evidence type="ECO:0000256" key="3">
    <source>
        <dbReference type="ARBA" id="ARBA00022485"/>
    </source>
</evidence>
<keyword evidence="7 12" id="KW-1278">Translocase</keyword>
<dbReference type="SUPFAM" id="SSF54862">
    <property type="entry name" value="4Fe-4S ferredoxins"/>
    <property type="match status" value="1"/>
</dbReference>
<dbReference type="InterPro" id="IPR009010">
    <property type="entry name" value="Asp_de-COase-like_dom_sf"/>
</dbReference>
<organism evidence="17 18">
    <name type="scientific">Streptomyces pyxinae</name>
    <dbReference type="NCBI Taxonomy" id="2970734"/>
    <lineage>
        <taxon>Bacteria</taxon>
        <taxon>Bacillati</taxon>
        <taxon>Actinomycetota</taxon>
        <taxon>Actinomycetes</taxon>
        <taxon>Kitasatosporales</taxon>
        <taxon>Streptomycetaceae</taxon>
        <taxon>Streptomyces</taxon>
    </lineage>
</organism>
<comment type="catalytic activity">
    <reaction evidence="11 12">
        <text>a quinone + NADH + 5 H(+)(in) = a quinol + NAD(+) + 4 H(+)(out)</text>
        <dbReference type="Rhea" id="RHEA:57888"/>
        <dbReference type="ChEBI" id="CHEBI:15378"/>
        <dbReference type="ChEBI" id="CHEBI:24646"/>
        <dbReference type="ChEBI" id="CHEBI:57540"/>
        <dbReference type="ChEBI" id="CHEBI:57945"/>
        <dbReference type="ChEBI" id="CHEBI:132124"/>
    </reaction>
</comment>
<keyword evidence="4 12" id="KW-0001">2Fe-2S</keyword>
<dbReference type="Pfam" id="PF22117">
    <property type="entry name" value="Fer4_Nqo3"/>
    <property type="match status" value="1"/>
</dbReference>
<evidence type="ECO:0000256" key="8">
    <source>
        <dbReference type="ARBA" id="ARBA00023004"/>
    </source>
</evidence>
<evidence type="ECO:0000256" key="1">
    <source>
        <dbReference type="ARBA" id="ARBA00001966"/>
    </source>
</evidence>
<evidence type="ECO:0000256" key="10">
    <source>
        <dbReference type="ARBA" id="ARBA00023027"/>
    </source>
</evidence>
<feature type="region of interest" description="Disordered" evidence="13">
    <location>
        <begin position="702"/>
        <end position="722"/>
    </location>
</feature>
<evidence type="ECO:0000256" key="9">
    <source>
        <dbReference type="ARBA" id="ARBA00023014"/>
    </source>
</evidence>
<feature type="compositionally biased region" description="Low complexity" evidence="13">
    <location>
        <begin position="861"/>
        <end position="886"/>
    </location>
</feature>
<dbReference type="SUPFAM" id="SSF54292">
    <property type="entry name" value="2Fe-2S ferredoxin-like"/>
    <property type="match status" value="1"/>
</dbReference>
<keyword evidence="18" id="KW-1185">Reference proteome</keyword>
<dbReference type="SUPFAM" id="SSF50692">
    <property type="entry name" value="ADC-like"/>
    <property type="match status" value="1"/>
</dbReference>
<feature type="region of interest" description="Disordered" evidence="13">
    <location>
        <begin position="801"/>
        <end position="894"/>
    </location>
</feature>
<dbReference type="GO" id="GO:0016491">
    <property type="term" value="F:oxidoreductase activity"/>
    <property type="evidence" value="ECO:0007669"/>
    <property type="project" value="UniProtKB-KW"/>
</dbReference>
<dbReference type="PROSITE" id="PS51669">
    <property type="entry name" value="4FE4S_MOW_BIS_MGD"/>
    <property type="match status" value="1"/>
</dbReference>
<feature type="compositionally biased region" description="Low complexity" evidence="13">
    <location>
        <begin position="811"/>
        <end position="820"/>
    </location>
</feature>
<dbReference type="EMBL" id="JANUGQ010000030">
    <property type="protein sequence ID" value="MCS0639086.1"/>
    <property type="molecule type" value="Genomic_DNA"/>
</dbReference>
<dbReference type="SMART" id="SM00926">
    <property type="entry name" value="Molybdop_Fe4S4"/>
    <property type="match status" value="1"/>
</dbReference>
<dbReference type="PROSITE" id="PS00642">
    <property type="entry name" value="COMPLEX1_75K_2"/>
    <property type="match status" value="1"/>
</dbReference>
<feature type="compositionally biased region" description="Gly residues" evidence="13">
    <location>
        <begin position="838"/>
        <end position="854"/>
    </location>
</feature>
<dbReference type="Pfam" id="PF22151">
    <property type="entry name" value="Fer4_NDSU1"/>
    <property type="match status" value="1"/>
</dbReference>
<dbReference type="SMART" id="SM00929">
    <property type="entry name" value="NADH-G_4Fe-4S_3"/>
    <property type="match status" value="1"/>
</dbReference>
<dbReference type="InterPro" id="IPR001041">
    <property type="entry name" value="2Fe-2S_ferredoxin-type"/>
</dbReference>
<dbReference type="RefSeq" id="WP_258790401.1">
    <property type="nucleotide sequence ID" value="NZ_JANUGQ010000030.1"/>
</dbReference>
<evidence type="ECO:0000256" key="12">
    <source>
        <dbReference type="RuleBase" id="RU003525"/>
    </source>
</evidence>
<dbReference type="NCBIfam" id="NF005895">
    <property type="entry name" value="PRK07860.1"/>
    <property type="match status" value="1"/>
</dbReference>
<evidence type="ECO:0000259" key="16">
    <source>
        <dbReference type="PROSITE" id="PS51839"/>
    </source>
</evidence>
<dbReference type="PROSITE" id="PS00643">
    <property type="entry name" value="COMPLEX1_75K_3"/>
    <property type="match status" value="1"/>
</dbReference>
<dbReference type="PROSITE" id="PS51085">
    <property type="entry name" value="2FE2S_FER_2"/>
    <property type="match status" value="1"/>
</dbReference>
<evidence type="ECO:0000256" key="5">
    <source>
        <dbReference type="ARBA" id="ARBA00022719"/>
    </source>
</evidence>
<comment type="function">
    <text evidence="12">NDH-1 shuttles electrons from NADH, via FMN and iron-sulfur (Fe-S) centers, to quinones in the respiratory chain. Couples the redox reaction to proton translocation (for every two electrons transferred, four hydrogen ions are translocated across the cytoplasmic membrane), and thus conserves the redox energy in a proton gradient.</text>
</comment>
<dbReference type="PROSITE" id="PS51839">
    <property type="entry name" value="4FE4S_HC3"/>
    <property type="match status" value="1"/>
</dbReference>
<evidence type="ECO:0000256" key="7">
    <source>
        <dbReference type="ARBA" id="ARBA00022967"/>
    </source>
</evidence>
<comment type="cofactor">
    <cofactor evidence="1 12">
        <name>[4Fe-4S] cluster</name>
        <dbReference type="ChEBI" id="CHEBI:49883"/>
    </cofactor>
</comment>
<evidence type="ECO:0000259" key="15">
    <source>
        <dbReference type="PROSITE" id="PS51669"/>
    </source>
</evidence>
<keyword evidence="6 12" id="KW-0479">Metal-binding</keyword>
<dbReference type="InterPro" id="IPR010228">
    <property type="entry name" value="NADH_UbQ_OxRdtase_Gsu"/>
</dbReference>
<evidence type="ECO:0000256" key="11">
    <source>
        <dbReference type="ARBA" id="ARBA00047712"/>
    </source>
</evidence>
<dbReference type="NCBIfam" id="TIGR01973">
    <property type="entry name" value="NuoG"/>
    <property type="match status" value="1"/>
</dbReference>
<keyword evidence="10 12" id="KW-0520">NAD</keyword>
<dbReference type="Gene3D" id="3.10.20.740">
    <property type="match status" value="1"/>
</dbReference>
<sequence>MTVTTANPPGGAAATPPEDLVTLTIDGIEISVPKGTLVIRAAEQLGIEIPRFCDHPLLDPAGACRQCIVEVEGQRKPMASCTITCTDGMVVKSQLSSPVAEKAQVGVMELLLINHPLDCPVCDKGGECPLQNQAMSHGRADSRFEGRKRTYEKPVPISTQVLLDRERCVLCARCTRFSNQIAGDPMIELVERGALQQVGTGEGDPFQSYFSGNTIQICPVGALTSAAYRFRSRPFDLVSSPSVCEHCAGGCASRTDHRRGKVMRRMAAEDPEVNEEWMCDKGRFAFRYAQQRDRLTTPLVRDPATGALEPASWPEALEAAARGLIRGRTGVLTGGRLTVEDAYAYAKFARVALDTNDVDFRARPHSGEEADFLAARVAGHGRDLDGAGVDHSALEAAPVVLLAGFEAEEEAPGVFLRLRKGWRKRGLRLFALAPYATRGLTRAGGTLLPAAPGTEPEWLDALATGIGAGGTLEGDGAEAVRALREPGAVLVVGERLAAVAGGLTAAVRTATATGARLVWIPRRAGERGAVEVGALPSLLPGGRPATDPRARAETATVWGVRELPHRYGRDTGQMLAAAATGELGALLVGGVEVADLPDPARAREALDAAFVVSLELRPGEVTERADVVLPVAAVAEKSGAFLNWEGRLRPFEAALKPEQMTRRLAPSDGRVLHMLADAMDVHFALPDVSAARRELHRLDAWDGPRAADPAEPTRPLPRPGAGEAVLAGHRLLLDQGLLQQGDEALAGTRHAPVARLSAATAAGAGVRDGEPLAVTGPAGTVRLPLRVTEMPDRVVWLPLNSTGGGVLSDTGAAPGRPVRIGPGGPGGGAPVAGPGPGPGAGSASGGPAGSGAAPGGPAAPGPGSVSGGPASSRPGPVSGGPASAPGDRGPEVRP</sequence>
<comment type="cofactor">
    <cofactor evidence="12">
        <name>[2Fe-2S] cluster</name>
        <dbReference type="ChEBI" id="CHEBI:190135"/>
    </cofactor>
    <text evidence="12">Binds 1 [2Fe-2S] cluster per subunit.</text>
</comment>
<dbReference type="InterPro" id="IPR019574">
    <property type="entry name" value="NADH_UbQ_OxRdtase_Gsu_4Fe4S-bd"/>
</dbReference>
<keyword evidence="5 12" id="KW-0874">Quinone</keyword>
<dbReference type="InterPro" id="IPR000283">
    <property type="entry name" value="NADH_UbQ_OxRdtase_75kDa_su_CS"/>
</dbReference>
<dbReference type="Pfam" id="PF10588">
    <property type="entry name" value="NADH-G_4Fe-4S_3"/>
    <property type="match status" value="1"/>
</dbReference>
<feature type="domain" description="4Fe-4S Mo/W bis-MGD-type" evidence="15">
    <location>
        <begin position="237"/>
        <end position="293"/>
    </location>
</feature>
<evidence type="ECO:0000313" key="18">
    <source>
        <dbReference type="Proteomes" id="UP001431313"/>
    </source>
</evidence>
<keyword evidence="8 12" id="KW-0408">Iron</keyword>
<evidence type="ECO:0000256" key="6">
    <source>
        <dbReference type="ARBA" id="ARBA00022723"/>
    </source>
</evidence>
<dbReference type="InterPro" id="IPR054351">
    <property type="entry name" value="NADH_UbQ_OxRdtase_ferredoxin"/>
</dbReference>
<dbReference type="Gene3D" id="3.40.228.10">
    <property type="entry name" value="Dimethylsulfoxide Reductase, domain 2"/>
    <property type="match status" value="1"/>
</dbReference>
<evidence type="ECO:0000313" key="17">
    <source>
        <dbReference type="EMBL" id="MCS0639086.1"/>
    </source>
</evidence>
<feature type="compositionally biased region" description="Gly residues" evidence="13">
    <location>
        <begin position="821"/>
        <end position="830"/>
    </location>
</feature>
<dbReference type="Pfam" id="PF00384">
    <property type="entry name" value="Molybdopterin"/>
    <property type="match status" value="1"/>
</dbReference>
<feature type="domain" description="2Fe-2S ferredoxin-type" evidence="14">
    <location>
        <begin position="19"/>
        <end position="97"/>
    </location>
</feature>
<dbReference type="InterPro" id="IPR006656">
    <property type="entry name" value="Mopterin_OxRdtase"/>
</dbReference>
<protein>
    <recommendedName>
        <fullName evidence="12">NADH-quinone oxidoreductase</fullName>
        <ecNumber evidence="12">7.1.1.-</ecNumber>
    </recommendedName>
</protein>
<dbReference type="CDD" id="cd00207">
    <property type="entry name" value="fer2"/>
    <property type="match status" value="1"/>
</dbReference>
<name>A0ABT2CNS5_9ACTN</name>
<dbReference type="Gene3D" id="3.40.50.740">
    <property type="match status" value="2"/>
</dbReference>
<accession>A0ABT2CNS5</accession>
<dbReference type="InterPro" id="IPR006963">
    <property type="entry name" value="Mopterin_OxRdtase_4Fe-4S_dom"/>
</dbReference>
<gene>
    <name evidence="17" type="ORF">NX801_26275</name>
</gene>
<dbReference type="InterPro" id="IPR036010">
    <property type="entry name" value="2Fe-2S_ferredoxin-like_sf"/>
</dbReference>
<keyword evidence="17" id="KW-0560">Oxidoreductase</keyword>
<comment type="caution">
    <text evidence="17">The sequence shown here is derived from an EMBL/GenBank/DDBJ whole genome shotgun (WGS) entry which is preliminary data.</text>
</comment>
<dbReference type="PANTHER" id="PTHR43105">
    <property type="entry name" value="RESPIRATORY NITRATE REDUCTASE"/>
    <property type="match status" value="1"/>
</dbReference>
<evidence type="ECO:0000259" key="14">
    <source>
        <dbReference type="PROSITE" id="PS51085"/>
    </source>
</evidence>
<keyword evidence="9 12" id="KW-0411">Iron-sulfur</keyword>
<keyword evidence="3 12" id="KW-0004">4Fe-4S</keyword>
<dbReference type="PROSITE" id="PS00641">
    <property type="entry name" value="COMPLEX1_75K_1"/>
    <property type="match status" value="1"/>
</dbReference>
<dbReference type="PANTHER" id="PTHR43105:SF12">
    <property type="entry name" value="NADH-QUINONE OXIDOREDUCTASE SUBUNIT G"/>
    <property type="match status" value="1"/>
</dbReference>
<evidence type="ECO:0000256" key="13">
    <source>
        <dbReference type="SAM" id="MobiDB-lite"/>
    </source>
</evidence>
<dbReference type="Gene3D" id="3.30.70.20">
    <property type="match status" value="1"/>
</dbReference>
<dbReference type="Gene3D" id="2.20.25.90">
    <property type="entry name" value="ADC-like domains"/>
    <property type="match status" value="1"/>
</dbReference>
<reference evidence="17" key="1">
    <citation type="submission" date="2022-08" db="EMBL/GenBank/DDBJ databases">
        <authorList>
            <person name="Somphong A."/>
            <person name="Phongsopitanun W."/>
        </authorList>
    </citation>
    <scope>NUCLEOTIDE SEQUENCE</scope>
    <source>
        <strain evidence="17">LP05-1</strain>
    </source>
</reference>